<gene>
    <name evidence="2" type="ORF">SAOR_04025</name>
</gene>
<evidence type="ECO:0000256" key="1">
    <source>
        <dbReference type="SAM" id="MobiDB-lite"/>
    </source>
</evidence>
<accession>A0A423PUK6</accession>
<dbReference type="AlphaFoldDB" id="A0A423PUK6"/>
<proteinExistence type="predicted"/>
<dbReference type="EMBL" id="AYKH01000005">
    <property type="protein sequence ID" value="ROO29278.1"/>
    <property type="molecule type" value="Genomic_DNA"/>
</dbReference>
<name>A0A423PUK6_9GAMM</name>
<feature type="compositionally biased region" description="Basic and acidic residues" evidence="1">
    <location>
        <begin position="70"/>
        <end position="83"/>
    </location>
</feature>
<reference evidence="2 3" key="1">
    <citation type="submission" date="2013-10" db="EMBL/GenBank/DDBJ databases">
        <title>Salinisphaera orenii MK-B5 Genome Sequencing.</title>
        <authorList>
            <person name="Lai Q."/>
            <person name="Li C."/>
            <person name="Shao Z."/>
        </authorList>
    </citation>
    <scope>NUCLEOTIDE SEQUENCE [LARGE SCALE GENOMIC DNA]</scope>
    <source>
        <strain evidence="2 3">MK-B5</strain>
    </source>
</reference>
<feature type="region of interest" description="Disordered" evidence="1">
    <location>
        <begin position="36"/>
        <end position="140"/>
    </location>
</feature>
<organism evidence="2 3">
    <name type="scientific">Salinisphaera orenii MK-B5</name>
    <dbReference type="NCBI Taxonomy" id="856730"/>
    <lineage>
        <taxon>Bacteria</taxon>
        <taxon>Pseudomonadati</taxon>
        <taxon>Pseudomonadota</taxon>
        <taxon>Gammaproteobacteria</taxon>
        <taxon>Salinisphaerales</taxon>
        <taxon>Salinisphaeraceae</taxon>
        <taxon>Salinisphaera</taxon>
    </lineage>
</organism>
<sequence length="140" mass="14533">MRSSGCATTPAGHAGWPRVPYAAARGDFGVVESALAAGASGDAPIRRGQAPARRRSPTSSTRCGSTRPTTDAHETLARLHVDGDDYADAGPAPQRPLTARPDNARAWHLPGENHQGPDETETTTVGFAHARGPGFGPACR</sequence>
<feature type="compositionally biased region" description="Low complexity" evidence="1">
    <location>
        <begin position="57"/>
        <end position="69"/>
    </location>
</feature>
<protein>
    <submittedName>
        <fullName evidence="2">Uncharacterized protein</fullName>
    </submittedName>
</protein>
<evidence type="ECO:0000313" key="2">
    <source>
        <dbReference type="EMBL" id="ROO29278.1"/>
    </source>
</evidence>
<evidence type="ECO:0000313" key="3">
    <source>
        <dbReference type="Proteomes" id="UP000283993"/>
    </source>
</evidence>
<keyword evidence="3" id="KW-1185">Reference proteome</keyword>
<comment type="caution">
    <text evidence="2">The sequence shown here is derived from an EMBL/GenBank/DDBJ whole genome shotgun (WGS) entry which is preliminary data.</text>
</comment>
<dbReference type="Proteomes" id="UP000283993">
    <property type="component" value="Unassembled WGS sequence"/>
</dbReference>